<dbReference type="PROSITE" id="PS51068">
    <property type="entry name" value="FPG_CAT"/>
    <property type="match status" value="1"/>
</dbReference>
<feature type="domain" description="FPG-type" evidence="19">
    <location>
        <begin position="217"/>
        <end position="263"/>
    </location>
</feature>
<dbReference type="InterPro" id="IPR010979">
    <property type="entry name" value="Ribosomal_uS13-like_H2TH"/>
</dbReference>
<keyword evidence="15" id="KW-0511">Multifunctional enzyme</keyword>
<keyword evidence="10" id="KW-0378">Hydrolase</keyword>
<evidence type="ECO:0000256" key="7">
    <source>
        <dbReference type="ARBA" id="ARBA00022723"/>
    </source>
</evidence>
<evidence type="ECO:0000256" key="13">
    <source>
        <dbReference type="ARBA" id="ARBA00023204"/>
    </source>
</evidence>
<dbReference type="EMBL" id="KF831415">
    <property type="protein sequence ID" value="AJG37947.1"/>
    <property type="molecule type" value="Genomic_DNA"/>
</dbReference>
<name>A0A0B5KQH3_9FIRM</name>
<dbReference type="SUPFAM" id="SSF46946">
    <property type="entry name" value="S13-like H2TH domain"/>
    <property type="match status" value="1"/>
</dbReference>
<dbReference type="EC" id="3.2.2.23" evidence="4"/>
<organism evidence="21">
    <name type="scientific">Firmicutes bacterium enrichment culture clone fosmid MGS-M2</name>
    <dbReference type="NCBI Taxonomy" id="1549349"/>
    <lineage>
        <taxon>Bacteria</taxon>
        <taxon>Bacillati</taxon>
        <taxon>Bacillota</taxon>
        <taxon>environmental samples</taxon>
    </lineage>
</organism>
<evidence type="ECO:0000259" key="20">
    <source>
        <dbReference type="PROSITE" id="PS51068"/>
    </source>
</evidence>
<comment type="catalytic activity">
    <reaction evidence="1">
        <text>Hydrolysis of DNA containing ring-opened 7-methylguanine residues, releasing 2,6-diamino-4-hydroxy-5-(N-methyl)formamidopyrimidine.</text>
        <dbReference type="EC" id="3.2.2.23"/>
    </reaction>
</comment>
<feature type="domain" description="Formamidopyrimidine-DNA glycosylase catalytic" evidence="20">
    <location>
        <begin position="3"/>
        <end position="103"/>
    </location>
</feature>
<evidence type="ECO:0000256" key="14">
    <source>
        <dbReference type="ARBA" id="ARBA00023239"/>
    </source>
</evidence>
<keyword evidence="11" id="KW-0862">Zinc</keyword>
<dbReference type="PROSITE" id="PS51066">
    <property type="entry name" value="ZF_FPG_2"/>
    <property type="match status" value="1"/>
</dbReference>
<keyword evidence="12" id="KW-0238">DNA-binding</keyword>
<keyword evidence="8" id="KW-0227">DNA damage</keyword>
<evidence type="ECO:0000256" key="2">
    <source>
        <dbReference type="ARBA" id="ARBA00001947"/>
    </source>
</evidence>
<dbReference type="Gene3D" id="3.20.190.10">
    <property type="entry name" value="MutM-like, N-terminal"/>
    <property type="match status" value="1"/>
</dbReference>
<dbReference type="GO" id="GO:0006284">
    <property type="term" value="P:base-excision repair"/>
    <property type="evidence" value="ECO:0007669"/>
    <property type="project" value="InterPro"/>
</dbReference>
<evidence type="ECO:0000256" key="9">
    <source>
        <dbReference type="ARBA" id="ARBA00022771"/>
    </source>
</evidence>
<evidence type="ECO:0000256" key="10">
    <source>
        <dbReference type="ARBA" id="ARBA00022801"/>
    </source>
</evidence>
<dbReference type="EC" id="4.2.99.18" evidence="5"/>
<dbReference type="SUPFAM" id="SSF57716">
    <property type="entry name" value="Glucocorticoid receptor-like (DNA-binding domain)"/>
    <property type="match status" value="1"/>
</dbReference>
<evidence type="ECO:0000256" key="3">
    <source>
        <dbReference type="ARBA" id="ARBA00009409"/>
    </source>
</evidence>
<dbReference type="SMART" id="SM01232">
    <property type="entry name" value="H2TH"/>
    <property type="match status" value="1"/>
</dbReference>
<dbReference type="InterPro" id="IPR000214">
    <property type="entry name" value="Znf_DNA_glyclase/AP_lyase"/>
</dbReference>
<dbReference type="GO" id="GO:0003684">
    <property type="term" value="F:damaged DNA binding"/>
    <property type="evidence" value="ECO:0007669"/>
    <property type="project" value="InterPro"/>
</dbReference>
<evidence type="ECO:0000313" key="21">
    <source>
        <dbReference type="EMBL" id="AJG37947.1"/>
    </source>
</evidence>
<evidence type="ECO:0000256" key="17">
    <source>
        <dbReference type="ARBA" id="ARBA00030638"/>
    </source>
</evidence>
<evidence type="ECO:0000256" key="1">
    <source>
        <dbReference type="ARBA" id="ARBA00001668"/>
    </source>
</evidence>
<keyword evidence="13" id="KW-0234">DNA repair</keyword>
<evidence type="ECO:0000256" key="11">
    <source>
        <dbReference type="ARBA" id="ARBA00022833"/>
    </source>
</evidence>
<evidence type="ECO:0000256" key="18">
    <source>
        <dbReference type="PROSITE-ProRule" id="PRU00391"/>
    </source>
</evidence>
<keyword evidence="16" id="KW-0326">Glycosidase</keyword>
<dbReference type="Pfam" id="PF06827">
    <property type="entry name" value="zf-FPG_IleRS"/>
    <property type="match status" value="1"/>
</dbReference>
<comment type="cofactor">
    <cofactor evidence="2">
        <name>Zn(2+)</name>
        <dbReference type="ChEBI" id="CHEBI:29105"/>
    </cofactor>
</comment>
<dbReference type="Gene3D" id="1.10.8.50">
    <property type="match status" value="1"/>
</dbReference>
<dbReference type="InterPro" id="IPR010663">
    <property type="entry name" value="Znf_FPG/IleRS"/>
</dbReference>
<evidence type="ECO:0000256" key="16">
    <source>
        <dbReference type="ARBA" id="ARBA00023295"/>
    </source>
</evidence>
<evidence type="ECO:0000259" key="19">
    <source>
        <dbReference type="PROSITE" id="PS51066"/>
    </source>
</evidence>
<dbReference type="GO" id="GO:0140078">
    <property type="term" value="F:class I DNA-(apurinic or apyrimidinic site) endonuclease activity"/>
    <property type="evidence" value="ECO:0007669"/>
    <property type="project" value="UniProtKB-EC"/>
</dbReference>
<accession>A0A0B5KQH3</accession>
<evidence type="ECO:0000256" key="15">
    <source>
        <dbReference type="ARBA" id="ARBA00023268"/>
    </source>
</evidence>
<dbReference type="InterPro" id="IPR035937">
    <property type="entry name" value="FPG_N"/>
</dbReference>
<dbReference type="Pfam" id="PF06831">
    <property type="entry name" value="H2TH"/>
    <property type="match status" value="1"/>
</dbReference>
<sequence>MMPELPEIAYLAKQLHEVLVMKNIKSIENYQEKSLNKTLDSFKKNIVSQSIKEVTAKGKWIKILFSSDDYLAINLGMGGEIYFNQDHKKTNTKIIFQSDDYLVISFWWFGHVHFVSKGEHHIIDELGYDLIHEDISFQQFKDFILGNRGNIKNVLLDQRKIAGIGNYYVHDILFTTKIHPLKKANTITEKQLNKLYQVIIETFNEAINQHGSFYEEDIYGHKGSYKADLVAYKEDKPCPICKTTILKIKTSATTSYICPNCQR</sequence>
<keyword evidence="7" id="KW-0479">Metal-binding</keyword>
<comment type="similarity">
    <text evidence="3">Belongs to the FPG family.</text>
</comment>
<dbReference type="PANTHER" id="PTHR22993">
    <property type="entry name" value="FORMAMIDOPYRIMIDINE-DNA GLYCOSYLASE"/>
    <property type="match status" value="1"/>
</dbReference>
<evidence type="ECO:0000256" key="6">
    <source>
        <dbReference type="ARBA" id="ARBA00016240"/>
    </source>
</evidence>
<dbReference type="AlphaFoldDB" id="A0A0B5KQH3"/>
<dbReference type="Pfam" id="PF01149">
    <property type="entry name" value="Fapy_DNA_glyco"/>
    <property type="match status" value="1"/>
</dbReference>
<protein>
    <recommendedName>
        <fullName evidence="6">Formamidopyrimidine-DNA glycosylase</fullName>
        <ecNumber evidence="4">3.2.2.23</ecNumber>
        <ecNumber evidence="5">4.2.99.18</ecNumber>
    </recommendedName>
    <alternativeName>
        <fullName evidence="17">DNA-(apurinic or apyrimidinic site) lyase MutM</fullName>
    </alternativeName>
</protein>
<dbReference type="InterPro" id="IPR015886">
    <property type="entry name" value="H2TH_FPG"/>
</dbReference>
<dbReference type="GO" id="GO:0034039">
    <property type="term" value="F:8-oxo-7,8-dihydroguanine DNA N-glycosylase activity"/>
    <property type="evidence" value="ECO:0007669"/>
    <property type="project" value="TreeGrafter"/>
</dbReference>
<evidence type="ECO:0000256" key="4">
    <source>
        <dbReference type="ARBA" id="ARBA00012024"/>
    </source>
</evidence>
<dbReference type="SMART" id="SM00898">
    <property type="entry name" value="Fapy_DNA_glyco"/>
    <property type="match status" value="1"/>
</dbReference>
<keyword evidence="9 18" id="KW-0863">Zinc-finger</keyword>
<evidence type="ECO:0000256" key="5">
    <source>
        <dbReference type="ARBA" id="ARBA00012720"/>
    </source>
</evidence>
<dbReference type="GO" id="GO:0008270">
    <property type="term" value="F:zinc ion binding"/>
    <property type="evidence" value="ECO:0007669"/>
    <property type="project" value="UniProtKB-KW"/>
</dbReference>
<reference evidence="21" key="1">
    <citation type="journal article" date="2015" name="Environ. Microbiol.">
        <title>Pressure adaptation is linked to thermal adaptation in salt-saturated marine habitats.</title>
        <authorList>
            <consortium name="The MAMBA Consortium"/>
            <person name="Alcaide M."/>
            <person name="Stogios P.J."/>
            <person name="Lafraya A."/>
            <person name="Tchigvintsev A."/>
            <person name="Flick R."/>
            <person name="Bargiela R."/>
            <person name="Chernikova T.N."/>
            <person name="Reva O.N."/>
            <person name="Hai T."/>
            <person name="Leggewie C.C."/>
            <person name="Katzke N."/>
            <person name="La Cono V."/>
            <person name="Matesanz R."/>
            <person name="Jebbar M."/>
            <person name="Jaeger K.E."/>
            <person name="Yakimov M.M."/>
            <person name="Yakunin A.F."/>
            <person name="Golyshin P.N."/>
            <person name="Golyshina O.V."/>
            <person name="Savchenko A."/>
            <person name="Ferrer M."/>
        </authorList>
    </citation>
    <scope>NUCLEOTIDE SEQUENCE</scope>
</reference>
<proteinExistence type="inferred from homology"/>
<dbReference type="InterPro" id="IPR012319">
    <property type="entry name" value="FPG_cat"/>
</dbReference>
<dbReference type="PANTHER" id="PTHR22993:SF9">
    <property type="entry name" value="FORMAMIDOPYRIMIDINE-DNA GLYCOSYLASE"/>
    <property type="match status" value="1"/>
</dbReference>
<evidence type="ECO:0000256" key="12">
    <source>
        <dbReference type="ARBA" id="ARBA00023125"/>
    </source>
</evidence>
<evidence type="ECO:0000256" key="8">
    <source>
        <dbReference type="ARBA" id="ARBA00022763"/>
    </source>
</evidence>
<dbReference type="SUPFAM" id="SSF81624">
    <property type="entry name" value="N-terminal domain of MutM-like DNA repair proteins"/>
    <property type="match status" value="1"/>
</dbReference>
<keyword evidence="14" id="KW-0456">Lyase</keyword>